<dbReference type="Gene3D" id="3.20.20.20">
    <property type="entry name" value="Dihydropteroate synthase-like"/>
    <property type="match status" value="1"/>
</dbReference>
<feature type="binding site" evidence="23">
    <location>
        <position position="816"/>
    </location>
    <ligand>
        <name>methylcob(III)alamin</name>
        <dbReference type="ChEBI" id="CHEBI:28115"/>
    </ligand>
</feature>
<dbReference type="PROSITE" id="PS50974">
    <property type="entry name" value="ADOMET_ACTIVATION"/>
    <property type="match status" value="1"/>
</dbReference>
<dbReference type="InterPro" id="IPR036594">
    <property type="entry name" value="Meth_synthase_dom"/>
</dbReference>
<evidence type="ECO:0000259" key="25">
    <source>
        <dbReference type="PROSITE" id="PS50970"/>
    </source>
</evidence>
<dbReference type="KEGG" id="pbor:BSF38_04910"/>
<dbReference type="FunFam" id="1.10.1240.10:FF:000001">
    <property type="entry name" value="Methionine synthase"/>
    <property type="match status" value="1"/>
</dbReference>
<keyword evidence="12 21" id="KW-0949">S-adenosyl-L-methionine</keyword>
<dbReference type="GO" id="GO:0008270">
    <property type="term" value="F:zinc ion binding"/>
    <property type="evidence" value="ECO:0007669"/>
    <property type="project" value="UniProtKB-UniRule"/>
</dbReference>
<evidence type="ECO:0000256" key="14">
    <source>
        <dbReference type="ARBA" id="ARBA00022737"/>
    </source>
</evidence>
<dbReference type="InterPro" id="IPR003726">
    <property type="entry name" value="HCY_dom"/>
</dbReference>
<evidence type="ECO:0000256" key="15">
    <source>
        <dbReference type="ARBA" id="ARBA00022833"/>
    </source>
</evidence>
<evidence type="ECO:0000313" key="30">
    <source>
        <dbReference type="EMBL" id="APW63346.1"/>
    </source>
</evidence>
<feature type="binding site" evidence="22 24">
    <location>
        <position position="314"/>
    </location>
    <ligand>
        <name>Zn(2+)</name>
        <dbReference type="ChEBI" id="CHEBI:29105"/>
    </ligand>
</feature>
<feature type="domain" description="B12-binding N-terminal" evidence="29">
    <location>
        <begin position="651"/>
        <end position="745"/>
    </location>
</feature>
<evidence type="ECO:0000256" key="23">
    <source>
        <dbReference type="PIRSR" id="PIRSR000381-2"/>
    </source>
</evidence>
<dbReference type="EC" id="2.1.1.13" evidence="6 20"/>
<gene>
    <name evidence="30" type="primary">metH</name>
    <name evidence="30" type="ORF">BSF38_04910</name>
</gene>
<protein>
    <recommendedName>
        <fullName evidence="7 20">Methionine synthase</fullName>
        <ecNumber evidence="6 20">2.1.1.13</ecNumber>
    </recommendedName>
    <alternativeName>
        <fullName evidence="19 21">5-methyltetrahydrofolate--homocysteine methyltransferase</fullName>
    </alternativeName>
</protein>
<dbReference type="STRING" id="1387353.BSF38_04910"/>
<dbReference type="Pfam" id="PF02607">
    <property type="entry name" value="B12-binding_2"/>
    <property type="match status" value="1"/>
</dbReference>
<dbReference type="CDD" id="cd00740">
    <property type="entry name" value="MeTr"/>
    <property type="match status" value="1"/>
</dbReference>
<evidence type="ECO:0000256" key="1">
    <source>
        <dbReference type="ARBA" id="ARBA00001700"/>
    </source>
</evidence>
<dbReference type="GO" id="GO:0046653">
    <property type="term" value="P:tetrahydrofolate metabolic process"/>
    <property type="evidence" value="ECO:0007669"/>
    <property type="project" value="TreeGrafter"/>
</dbReference>
<comment type="cofactor">
    <cofactor evidence="3 21 22">
        <name>methylcob(III)alamin</name>
        <dbReference type="ChEBI" id="CHEBI:28115"/>
    </cofactor>
</comment>
<dbReference type="RefSeq" id="WP_237170596.1">
    <property type="nucleotide sequence ID" value="NZ_CP019082.1"/>
</dbReference>
<evidence type="ECO:0000256" key="6">
    <source>
        <dbReference type="ARBA" id="ARBA00012032"/>
    </source>
</evidence>
<evidence type="ECO:0000256" key="12">
    <source>
        <dbReference type="ARBA" id="ARBA00022691"/>
    </source>
</evidence>
<dbReference type="Gene3D" id="3.10.196.10">
    <property type="entry name" value="Vitamin B12-dependent methionine synthase, activation domain"/>
    <property type="match status" value="1"/>
</dbReference>
<dbReference type="Gene3D" id="1.10.288.10">
    <property type="entry name" value="Cobalamin-dependent Methionine Synthase, domain 2"/>
    <property type="match status" value="1"/>
</dbReference>
<evidence type="ECO:0000259" key="26">
    <source>
        <dbReference type="PROSITE" id="PS50972"/>
    </source>
</evidence>
<dbReference type="PROSITE" id="PS50972">
    <property type="entry name" value="PTERIN_BINDING"/>
    <property type="match status" value="1"/>
</dbReference>
<organism evidence="30 31">
    <name type="scientific">Paludisphaera borealis</name>
    <dbReference type="NCBI Taxonomy" id="1387353"/>
    <lineage>
        <taxon>Bacteria</taxon>
        <taxon>Pseudomonadati</taxon>
        <taxon>Planctomycetota</taxon>
        <taxon>Planctomycetia</taxon>
        <taxon>Isosphaerales</taxon>
        <taxon>Isosphaeraceae</taxon>
        <taxon>Paludisphaera</taxon>
    </lineage>
</organism>
<keyword evidence="10 21" id="KW-0846">Cobalamin</keyword>
<feature type="domain" description="B12-binding" evidence="28">
    <location>
        <begin position="758"/>
        <end position="893"/>
    </location>
</feature>
<dbReference type="Gene3D" id="3.20.20.330">
    <property type="entry name" value="Homocysteine-binding-like domain"/>
    <property type="match status" value="1"/>
</dbReference>
<dbReference type="PROSITE" id="PS51337">
    <property type="entry name" value="B12_BINDING_NTER"/>
    <property type="match status" value="1"/>
</dbReference>
<evidence type="ECO:0000259" key="27">
    <source>
        <dbReference type="PROSITE" id="PS50974"/>
    </source>
</evidence>
<dbReference type="UniPathway" id="UPA00051">
    <property type="reaction ID" value="UER00081"/>
</dbReference>
<keyword evidence="13 21" id="KW-0479">Metal-binding</keyword>
<dbReference type="Pfam" id="PF02965">
    <property type="entry name" value="Met_synt_B12"/>
    <property type="match status" value="1"/>
</dbReference>
<comment type="similarity">
    <text evidence="5">Belongs to the vitamin-B12 dependent methionine synthase family.</text>
</comment>
<feature type="domain" description="AdoMet activation" evidence="27">
    <location>
        <begin position="908"/>
        <end position="1239"/>
    </location>
</feature>
<evidence type="ECO:0000256" key="16">
    <source>
        <dbReference type="ARBA" id="ARBA00023167"/>
    </source>
</evidence>
<dbReference type="Pfam" id="PF02310">
    <property type="entry name" value="B12-binding"/>
    <property type="match status" value="1"/>
</dbReference>
<dbReference type="SUPFAM" id="SSF82282">
    <property type="entry name" value="Homocysteine S-methyltransferase"/>
    <property type="match status" value="1"/>
</dbReference>
<feature type="binding site" evidence="23">
    <location>
        <begin position="1201"/>
        <end position="1202"/>
    </location>
    <ligand>
        <name>S-adenosyl-L-methionine</name>
        <dbReference type="ChEBI" id="CHEBI:59789"/>
    </ligand>
</feature>
<comment type="pathway">
    <text evidence="4 21">Amino-acid biosynthesis; L-methionine biosynthesis via de novo pathway; L-methionine from L-homocysteine (MetH route): step 1/1.</text>
</comment>
<dbReference type="FunFam" id="3.20.20.330:FF:000001">
    <property type="entry name" value="Methionine synthase"/>
    <property type="match status" value="1"/>
</dbReference>
<comment type="catalytic activity">
    <reaction evidence="1 21">
        <text>(6S)-5-methyl-5,6,7,8-tetrahydrofolate + L-homocysteine = (6S)-5,6,7,8-tetrahydrofolate + L-methionine</text>
        <dbReference type="Rhea" id="RHEA:11172"/>
        <dbReference type="ChEBI" id="CHEBI:18608"/>
        <dbReference type="ChEBI" id="CHEBI:57453"/>
        <dbReference type="ChEBI" id="CHEBI:57844"/>
        <dbReference type="ChEBI" id="CHEBI:58199"/>
        <dbReference type="EC" id="2.1.1.13"/>
    </reaction>
</comment>
<dbReference type="Pfam" id="PF02574">
    <property type="entry name" value="S-methyl_trans"/>
    <property type="match status" value="1"/>
</dbReference>
<dbReference type="Gene3D" id="1.10.1240.10">
    <property type="entry name" value="Methionine synthase domain"/>
    <property type="match status" value="1"/>
</dbReference>
<evidence type="ECO:0000256" key="22">
    <source>
        <dbReference type="PIRSR" id="PIRSR000381-1"/>
    </source>
</evidence>
<feature type="binding site" evidence="23">
    <location>
        <position position="872"/>
    </location>
    <ligand>
        <name>methylcob(III)alamin</name>
        <dbReference type="ChEBI" id="CHEBI:28115"/>
    </ligand>
</feature>
<keyword evidence="16 21" id="KW-0486">Methionine biosynthesis</keyword>
<evidence type="ECO:0000256" key="11">
    <source>
        <dbReference type="ARBA" id="ARBA00022679"/>
    </source>
</evidence>
<dbReference type="Proteomes" id="UP000186309">
    <property type="component" value="Chromosome"/>
</dbReference>
<proteinExistence type="inferred from homology"/>
<dbReference type="PROSITE" id="PS51332">
    <property type="entry name" value="B12_BINDING"/>
    <property type="match status" value="1"/>
</dbReference>
<keyword evidence="31" id="KW-1185">Reference proteome</keyword>
<feature type="binding site" evidence="23">
    <location>
        <position position="958"/>
    </location>
    <ligand>
        <name>S-adenosyl-L-methionine</name>
        <dbReference type="ChEBI" id="CHEBI:59789"/>
    </ligand>
</feature>
<dbReference type="AlphaFoldDB" id="A0A1U7CWR6"/>
<reference evidence="31" key="1">
    <citation type="submission" date="2016-12" db="EMBL/GenBank/DDBJ databases">
        <title>Comparative genomics of four Isosphaeraceae planctomycetes: a common pool of plasmids and glycoside hydrolase genes.</title>
        <authorList>
            <person name="Ivanova A."/>
        </authorList>
    </citation>
    <scope>NUCLEOTIDE SEQUENCE [LARGE SCALE GENOMIC DNA]</scope>
    <source>
        <strain evidence="31">PX4</strain>
    </source>
</reference>
<dbReference type="GO" id="GO:0050667">
    <property type="term" value="P:homocysteine metabolic process"/>
    <property type="evidence" value="ECO:0007669"/>
    <property type="project" value="TreeGrafter"/>
</dbReference>
<feature type="binding site" evidence="23">
    <location>
        <position position="1146"/>
    </location>
    <ligand>
        <name>S-adenosyl-L-methionine</name>
        <dbReference type="ChEBI" id="CHEBI:59789"/>
    </ligand>
</feature>
<dbReference type="PANTHER" id="PTHR45833">
    <property type="entry name" value="METHIONINE SYNTHASE"/>
    <property type="match status" value="1"/>
</dbReference>
<dbReference type="InterPro" id="IPR006158">
    <property type="entry name" value="Cobalamin-bd"/>
</dbReference>
<evidence type="ECO:0000256" key="8">
    <source>
        <dbReference type="ARBA" id="ARBA00022603"/>
    </source>
</evidence>
<evidence type="ECO:0000256" key="17">
    <source>
        <dbReference type="ARBA" id="ARBA00023285"/>
    </source>
</evidence>
<dbReference type="GO" id="GO:0032259">
    <property type="term" value="P:methylation"/>
    <property type="evidence" value="ECO:0007669"/>
    <property type="project" value="UniProtKB-KW"/>
</dbReference>
<feature type="binding site" description="axial binding residue" evidence="22">
    <location>
        <position position="771"/>
    </location>
    <ligand>
        <name>methylcob(III)alamin</name>
        <dbReference type="ChEBI" id="CHEBI:28115"/>
    </ligand>
    <ligandPart>
        <name>Co</name>
        <dbReference type="ChEBI" id="CHEBI:27638"/>
    </ligandPart>
</feature>
<evidence type="ECO:0000259" key="29">
    <source>
        <dbReference type="PROSITE" id="PS51337"/>
    </source>
</evidence>
<dbReference type="FunFam" id="3.20.20.20:FF:000002">
    <property type="entry name" value="Methionine synthase"/>
    <property type="match status" value="1"/>
</dbReference>
<feature type="binding site" evidence="23">
    <location>
        <begin position="768"/>
        <end position="772"/>
    </location>
    <ligand>
        <name>methylcob(III)alamin</name>
        <dbReference type="ChEBI" id="CHEBI:28115"/>
    </ligand>
</feature>
<dbReference type="InterPro" id="IPR004223">
    <property type="entry name" value="VitB12-dep_Met_synth_activ_dom"/>
</dbReference>
<keyword evidence="14" id="KW-0677">Repeat</keyword>
<dbReference type="EMBL" id="CP019082">
    <property type="protein sequence ID" value="APW63346.1"/>
    <property type="molecule type" value="Genomic_DNA"/>
</dbReference>
<evidence type="ECO:0000256" key="9">
    <source>
        <dbReference type="ARBA" id="ARBA00022605"/>
    </source>
</evidence>
<dbReference type="InterPro" id="IPR033706">
    <property type="entry name" value="Met_synthase_B12-bd"/>
</dbReference>
<dbReference type="InterPro" id="IPR037010">
    <property type="entry name" value="VitB12-dep_Met_synth_activ_sf"/>
</dbReference>
<evidence type="ECO:0000259" key="28">
    <source>
        <dbReference type="PROSITE" id="PS51332"/>
    </source>
</evidence>
<evidence type="ECO:0000256" key="21">
    <source>
        <dbReference type="PIRNR" id="PIRNR000381"/>
    </source>
</evidence>
<evidence type="ECO:0000256" key="19">
    <source>
        <dbReference type="ARBA" id="ARBA00031040"/>
    </source>
</evidence>
<dbReference type="NCBIfam" id="NF007024">
    <property type="entry name" value="PRK09490.1"/>
    <property type="match status" value="1"/>
</dbReference>
<comment type="function">
    <text evidence="18 21">Catalyzes the transfer of a methyl group from methyl-cobalamin to homocysteine, yielding enzyme-bound cob(I)alamin and methionine. Subsequently, remethylates the cofactor using methyltetrahydrofolate.</text>
</comment>
<feature type="binding site" evidence="23">
    <location>
        <position position="695"/>
    </location>
    <ligand>
        <name>methylcob(III)alamin</name>
        <dbReference type="ChEBI" id="CHEBI:28115"/>
    </ligand>
</feature>
<dbReference type="SUPFAM" id="SSF51717">
    <property type="entry name" value="Dihydropteroate synthetase-like"/>
    <property type="match status" value="1"/>
</dbReference>
<evidence type="ECO:0000256" key="2">
    <source>
        <dbReference type="ARBA" id="ARBA00001947"/>
    </source>
</evidence>
<dbReference type="Pfam" id="PF00809">
    <property type="entry name" value="Pterin_bind"/>
    <property type="match status" value="1"/>
</dbReference>
<evidence type="ECO:0000256" key="5">
    <source>
        <dbReference type="ARBA" id="ARBA00010398"/>
    </source>
</evidence>
<dbReference type="FunFam" id="3.40.50.280:FF:000001">
    <property type="entry name" value="Methionine synthase"/>
    <property type="match status" value="1"/>
</dbReference>
<dbReference type="SUPFAM" id="SSF47644">
    <property type="entry name" value="Methionine synthase domain"/>
    <property type="match status" value="1"/>
</dbReference>
<sequence>MNKGIGTASSRLEEILAERILVLDGAMGSVIYSYQPTEEDYRGSRFANHPIRLKNCTEILVLSQPQMIEDIHRAYLEAGADIIETDTFNNNPLSLEEFGLDEHVRELNVRAVEIARKAADDYTRRNPDKPRFVAGSIGPTKKQLSMGIDVEDPGRRDVTFDEMVANYKVQIAALVEAGVDLLLPETSFDTLVLKSCLFAIDSYFEEIGRRLPVMISGTIFDNHRTLSAQPVDSFYYSVSHFDALSVGLNCAVGVDQMRSSVEALSSLCRTRVSCYPNAGMPDGFGGFQGDKAHTAKVLGEFARNGWLNLVGGCCGTTPEWIAAIAEQVQGVPPRKIPDLPGYSTYSGMDPLVLRPETNFTMVGERTNITGSKRFARLIRSGDYEAAVSVARDQVDGGANIVDVNMDEGMIDGEQAMTRFLNLISADPNVAKAPIMIDSSKWSVIEAGLKCVQGKSIVNSISLKEGEAKFLEQAKLVRRYGAAVVVMAFDETGQAVECDRKVEICKRAYKLLTETAGFQPEDIIFDVNILTVGTGIEEHNNYAVEFIEAVRELKRLFPRSKTSGGVSNVSFSYRGNDLVREAMNAAFLYHAIRAGLDMGIVNAGQLEVYEEIPKDLLVHVEDVLLNRRPDAADRLTEFAESVKSAGKKDGGRDMAWRDASVAERLKHALVTGTVDYVETDVDEALLEFPKPLSIIEGPLMDGMNVVGDLFGAGKMFLPQVVKSARVMKKAVAHLTPLMEAEKARAAAAGESDPNARKARGKILMATVKGDVHDIGKNIVGVVLACNDYEVIDLGVMIPCEDILKKAREHEVDFIGLSGLITPSLDEMVHVAKEMEREGFKLPLLIGGATTSVKHTAVKIAPQYSETVIHVKDASRCVGVVDRLNRPETKPDFDLQNRTMQEKERVAFAARRQRNLISLEDARRRSPRIDWSESPIAKPSFLGTRVLRDFPLEELVPYVDWSPFFMAWELKGKYPAILQDPVVGETARELYEKARALLDQIIREKLLTAHGVYGFFPANADGDDVVIFTDDTRTQERSRLHFLRQQWERQGQNEFRCLADFVAPLDSGKADYIGGFAVTSGIGSQALVKGFKDELDDYNAIMAEALADRLAESFAEALHVRVRRDWGYGLDEQLSPDDLIAEKYRGIRPAAGYPSCPDHTEKSTLWTLLDAEEATGIQLTESFAMQPGASVSGLYFAHPQARYFAVDFIQRDQVQEYAARKGEPLSTIERWLAPNLSYDTA</sequence>
<dbReference type="PROSITE" id="PS50970">
    <property type="entry name" value="HCY"/>
    <property type="match status" value="1"/>
</dbReference>
<dbReference type="Gene3D" id="3.40.50.280">
    <property type="entry name" value="Cobalamin-binding domain"/>
    <property type="match status" value="1"/>
</dbReference>
<dbReference type="InterPro" id="IPR036589">
    <property type="entry name" value="HCY_dom_sf"/>
</dbReference>
<evidence type="ECO:0000256" key="10">
    <source>
        <dbReference type="ARBA" id="ARBA00022628"/>
    </source>
</evidence>
<dbReference type="InterPro" id="IPR011005">
    <property type="entry name" value="Dihydropteroate_synth-like_sf"/>
</dbReference>
<keyword evidence="11 21" id="KW-0808">Transferase</keyword>
<dbReference type="PIRSF" id="PIRSF000381">
    <property type="entry name" value="MetH"/>
    <property type="match status" value="1"/>
</dbReference>
<evidence type="ECO:0000256" key="18">
    <source>
        <dbReference type="ARBA" id="ARBA00025552"/>
    </source>
</evidence>
<feature type="binding site" evidence="22 24">
    <location>
        <position position="313"/>
    </location>
    <ligand>
        <name>Zn(2+)</name>
        <dbReference type="ChEBI" id="CHEBI:29105"/>
    </ligand>
</feature>
<keyword evidence="17 21" id="KW-0170">Cobalt</keyword>
<evidence type="ECO:0000256" key="7">
    <source>
        <dbReference type="ARBA" id="ARBA00013998"/>
    </source>
</evidence>
<feature type="binding site" evidence="23">
    <location>
        <position position="820"/>
    </location>
    <ligand>
        <name>methylcob(III)alamin</name>
        <dbReference type="ChEBI" id="CHEBI:28115"/>
    </ligand>
</feature>
<evidence type="ECO:0000256" key="4">
    <source>
        <dbReference type="ARBA" id="ARBA00005178"/>
    </source>
</evidence>
<dbReference type="SUPFAM" id="SSF56507">
    <property type="entry name" value="Methionine synthase activation domain-like"/>
    <property type="match status" value="1"/>
</dbReference>
<accession>A0A1U7CWR6</accession>
<evidence type="ECO:0000256" key="20">
    <source>
        <dbReference type="NCBIfam" id="TIGR02082"/>
    </source>
</evidence>
<dbReference type="GO" id="GO:0005829">
    <property type="term" value="C:cytosol"/>
    <property type="evidence" value="ECO:0007669"/>
    <property type="project" value="TreeGrafter"/>
</dbReference>
<feature type="domain" description="Pterin-binding" evidence="26">
    <location>
        <begin position="359"/>
        <end position="618"/>
    </location>
</feature>
<dbReference type="SUPFAM" id="SSF52242">
    <property type="entry name" value="Cobalamin (vitamin B12)-binding domain"/>
    <property type="match status" value="1"/>
</dbReference>
<dbReference type="InterPro" id="IPR050554">
    <property type="entry name" value="Met_Synthase/Corrinoid"/>
</dbReference>
<dbReference type="InterPro" id="IPR000489">
    <property type="entry name" value="Pterin-binding_dom"/>
</dbReference>
<comment type="domain">
    <text evidence="21">Modular enzyme with four functionally distinct domains. The isolated Hcy-binding domain catalyzes methyl transfer from free methylcobalamin to homocysteine. The Hcy-binding domain in association with the pterin-binding domain catalyzes the methylation of cob(I)alamin by methyltetrahydrofolate and the methylation of homocysteine. The B12-binding domain binds the cofactor. The AdoMet activation domain binds S-adenosyl-L-methionine. Under aerobic conditions cob(I)alamin can be converted to inactive cob(II)alamin. Reductive methylation by S-adenosyl-L-methionine and flavodoxin regenerates methylcobalamin.</text>
</comment>
<dbReference type="GO" id="GO:0031419">
    <property type="term" value="F:cobalamin binding"/>
    <property type="evidence" value="ECO:0007669"/>
    <property type="project" value="UniProtKB-UniRule"/>
</dbReference>
<keyword evidence="8 21" id="KW-0489">Methyltransferase</keyword>
<dbReference type="NCBIfam" id="TIGR02082">
    <property type="entry name" value="metH"/>
    <property type="match status" value="1"/>
</dbReference>
<keyword evidence="15 21" id="KW-0862">Zinc</keyword>
<dbReference type="InterPro" id="IPR036724">
    <property type="entry name" value="Cobalamin-bd_sf"/>
</dbReference>
<dbReference type="SMART" id="SM01018">
    <property type="entry name" value="B12-binding_2"/>
    <property type="match status" value="1"/>
</dbReference>
<evidence type="ECO:0000256" key="13">
    <source>
        <dbReference type="ARBA" id="ARBA00022723"/>
    </source>
</evidence>
<dbReference type="CDD" id="cd02069">
    <property type="entry name" value="methionine_synthase_B12_BD"/>
    <property type="match status" value="1"/>
</dbReference>
<feature type="domain" description="Hcy-binding" evidence="25">
    <location>
        <begin position="9"/>
        <end position="328"/>
    </location>
</feature>
<dbReference type="PANTHER" id="PTHR45833:SF1">
    <property type="entry name" value="METHIONINE SYNTHASE"/>
    <property type="match status" value="1"/>
</dbReference>
<comment type="cofactor">
    <cofactor evidence="2 21 24">
        <name>Zn(2+)</name>
        <dbReference type="ChEBI" id="CHEBI:29105"/>
    </cofactor>
</comment>
<evidence type="ECO:0000256" key="3">
    <source>
        <dbReference type="ARBA" id="ARBA00001956"/>
    </source>
</evidence>
<name>A0A1U7CWR6_9BACT</name>
<dbReference type="InterPro" id="IPR003759">
    <property type="entry name" value="Cbl-bd_cap"/>
</dbReference>
<evidence type="ECO:0000313" key="31">
    <source>
        <dbReference type="Proteomes" id="UP000186309"/>
    </source>
</evidence>
<dbReference type="GO" id="GO:0008705">
    <property type="term" value="F:methionine synthase activity"/>
    <property type="evidence" value="ECO:0007669"/>
    <property type="project" value="UniProtKB-UniRule"/>
</dbReference>
<feature type="binding site" evidence="22 24">
    <location>
        <position position="250"/>
    </location>
    <ligand>
        <name>Zn(2+)</name>
        <dbReference type="ChEBI" id="CHEBI:29105"/>
    </ligand>
</feature>
<evidence type="ECO:0000256" key="24">
    <source>
        <dbReference type="PROSITE-ProRule" id="PRU00333"/>
    </source>
</evidence>
<dbReference type="InterPro" id="IPR011822">
    <property type="entry name" value="MetH"/>
</dbReference>
<keyword evidence="9 21" id="KW-0028">Amino-acid biosynthesis</keyword>